<organism evidence="6 7">
    <name type="scientific">Henningerozyma blattae (strain ATCC 34711 / CBS 6284 / DSM 70876 / NBRC 10599 / NRRL Y-10934 / UCD 77-7)</name>
    <name type="common">Yeast</name>
    <name type="synonym">Tetrapisispora blattae</name>
    <dbReference type="NCBI Taxonomy" id="1071380"/>
    <lineage>
        <taxon>Eukaryota</taxon>
        <taxon>Fungi</taxon>
        <taxon>Dikarya</taxon>
        <taxon>Ascomycota</taxon>
        <taxon>Saccharomycotina</taxon>
        <taxon>Saccharomycetes</taxon>
        <taxon>Saccharomycetales</taxon>
        <taxon>Saccharomycetaceae</taxon>
        <taxon>Henningerozyma</taxon>
    </lineage>
</organism>
<keyword evidence="3" id="KW-0804">Transcription</keyword>
<feature type="region of interest" description="Disordered" evidence="5">
    <location>
        <begin position="1"/>
        <end position="90"/>
    </location>
</feature>
<evidence type="ECO:0000256" key="3">
    <source>
        <dbReference type="ARBA" id="ARBA00023163"/>
    </source>
</evidence>
<dbReference type="GO" id="GO:0042797">
    <property type="term" value="P:tRNA transcription by RNA polymerase III"/>
    <property type="evidence" value="ECO:0007669"/>
    <property type="project" value="EnsemblFungi"/>
</dbReference>
<dbReference type="GO" id="GO:0005666">
    <property type="term" value="C:RNA polymerase III complex"/>
    <property type="evidence" value="ECO:0007669"/>
    <property type="project" value="EnsemblFungi"/>
</dbReference>
<feature type="region of interest" description="Disordered" evidence="5">
    <location>
        <begin position="140"/>
        <end position="166"/>
    </location>
</feature>
<feature type="compositionally biased region" description="Basic and acidic residues" evidence="5">
    <location>
        <begin position="73"/>
        <end position="82"/>
    </location>
</feature>
<dbReference type="GO" id="GO:0006386">
    <property type="term" value="P:termination of RNA polymerase III transcription"/>
    <property type="evidence" value="ECO:0007669"/>
    <property type="project" value="EnsemblFungi"/>
</dbReference>
<evidence type="ECO:0000256" key="1">
    <source>
        <dbReference type="ARBA" id="ARBA00004123"/>
    </source>
</evidence>
<dbReference type="eggNOG" id="KOG3122">
    <property type="taxonomic scope" value="Eukaryota"/>
</dbReference>
<dbReference type="PANTHER" id="PTHR13408:SF0">
    <property type="entry name" value="DNA-DIRECTED RNA POLYMERASE III SUBUNIT RPC4"/>
    <property type="match status" value="1"/>
</dbReference>
<dbReference type="InParanoid" id="I2H5W8"/>
<dbReference type="FunCoup" id="I2H5W8">
    <property type="interactions" value="184"/>
</dbReference>
<keyword evidence="7" id="KW-1185">Reference proteome</keyword>
<dbReference type="GeneID" id="14496879"/>
<dbReference type="GO" id="GO:0003677">
    <property type="term" value="F:DNA binding"/>
    <property type="evidence" value="ECO:0007669"/>
    <property type="project" value="InterPro"/>
</dbReference>
<feature type="compositionally biased region" description="Polar residues" evidence="5">
    <location>
        <begin position="1"/>
        <end position="19"/>
    </location>
</feature>
<evidence type="ECO:0000256" key="2">
    <source>
        <dbReference type="ARBA" id="ARBA00022478"/>
    </source>
</evidence>
<feature type="compositionally biased region" description="Basic and acidic residues" evidence="5">
    <location>
        <begin position="140"/>
        <end position="150"/>
    </location>
</feature>
<dbReference type="Pfam" id="PF05132">
    <property type="entry name" value="RNA_pol_Rpc4"/>
    <property type="match status" value="1"/>
</dbReference>
<dbReference type="Proteomes" id="UP000002866">
    <property type="component" value="Chromosome 6"/>
</dbReference>
<dbReference type="InterPro" id="IPR007811">
    <property type="entry name" value="RPC4"/>
</dbReference>
<dbReference type="GO" id="GO:0003899">
    <property type="term" value="F:DNA-directed RNA polymerase activity"/>
    <property type="evidence" value="ECO:0007669"/>
    <property type="project" value="EnsemblFungi"/>
</dbReference>
<feature type="compositionally biased region" description="Polar residues" evidence="5">
    <location>
        <begin position="43"/>
        <end position="65"/>
    </location>
</feature>
<feature type="compositionally biased region" description="Basic and acidic residues" evidence="5">
    <location>
        <begin position="269"/>
        <end position="287"/>
    </location>
</feature>
<name>I2H5W8_HENB6</name>
<gene>
    <name evidence="6" type="primary">TBLA0F02290</name>
    <name evidence="6" type="ORF">TBLA_0F02290</name>
</gene>
<dbReference type="AlphaFoldDB" id="I2H5W8"/>
<proteinExistence type="predicted"/>
<dbReference type="HOGENOM" id="CLU_056234_0_0_1"/>
<reference evidence="6 7" key="1">
    <citation type="journal article" date="2011" name="Proc. Natl. Acad. Sci. U.S.A.">
        <title>Evolutionary erosion of yeast sex chromosomes by mating-type switching accidents.</title>
        <authorList>
            <person name="Gordon J.L."/>
            <person name="Armisen D."/>
            <person name="Proux-Wera E."/>
            <person name="Oheigeartaigh S.S."/>
            <person name="Byrne K.P."/>
            <person name="Wolfe K.H."/>
        </authorList>
    </citation>
    <scope>NUCLEOTIDE SEQUENCE [LARGE SCALE GENOMIC DNA]</scope>
    <source>
        <strain evidence="7">ATCC 34711 / CBS 6284 / DSM 70876 / NBRC 10599 / NRRL Y-10934 / UCD 77-7</strain>
    </source>
</reference>
<evidence type="ECO:0008006" key="8">
    <source>
        <dbReference type="Google" id="ProtNLM"/>
    </source>
</evidence>
<keyword evidence="2" id="KW-0240">DNA-directed RNA polymerase</keyword>
<keyword evidence="4" id="KW-0539">Nucleus</keyword>
<dbReference type="KEGG" id="tbl:TBLA_0F02290"/>
<dbReference type="PANTHER" id="PTHR13408">
    <property type="entry name" value="DNA-DIRECTED RNA POLYMERASE III"/>
    <property type="match status" value="1"/>
</dbReference>
<dbReference type="RefSeq" id="XP_004181289.1">
    <property type="nucleotide sequence ID" value="XM_004181241.1"/>
</dbReference>
<comment type="subcellular location">
    <subcellularLocation>
        <location evidence="1">Nucleus</location>
    </subcellularLocation>
</comment>
<dbReference type="OrthoDB" id="5836119at2759"/>
<dbReference type="OMA" id="RYLQNTH"/>
<accession>I2H5W8</accession>
<feature type="region of interest" description="Disordered" evidence="5">
    <location>
        <begin position="252"/>
        <end position="310"/>
    </location>
</feature>
<dbReference type="GO" id="GO:0006384">
    <property type="term" value="P:transcription initiation at RNA polymerase III promoter"/>
    <property type="evidence" value="ECO:0007669"/>
    <property type="project" value="EnsemblFungi"/>
</dbReference>
<protein>
    <recommendedName>
        <fullName evidence="8">DNA-directed RNA polymerase III subunit RPC4</fullName>
    </recommendedName>
</protein>
<sequence>MPGNQQRRLPRYLQNTHVVSSGPLAAGNFSSDKNGEMRRSYFKSGNSDSSSLVQKGLQTFGNADSISDDENEDKMAKGDKGSRFNMGREMSLQDWKKMEKELEQIEDDTQENIDPDDEEAWQAKRIEELFPVRPLRILHDDGEVHSKSDNTEEATSTEPSTREDTPIIKTEPDVNIKMEHSNEETVEAALSAEVNNNATDDPEMHAINEEEIVLENVQYTNDHNRILHKLHSINDKDGKFVFVQLPNILPDFTDLAPPKPESVEDEDTNKDGKENSGEKAKAALEKKPTKRLGALAKKAKKKDEGPPIVNQKELSGRIGTIRVHKSGKLSVKIGDVIMDVARGADPTFFQDIIAFNEKDENPVAEHLGLIDEKIIVMPKF</sequence>
<evidence type="ECO:0000256" key="5">
    <source>
        <dbReference type="SAM" id="MobiDB-lite"/>
    </source>
</evidence>
<evidence type="ECO:0000256" key="4">
    <source>
        <dbReference type="ARBA" id="ARBA00023242"/>
    </source>
</evidence>
<dbReference type="STRING" id="1071380.I2H5W8"/>
<dbReference type="EMBL" id="HE806321">
    <property type="protein sequence ID" value="CCH61770.1"/>
    <property type="molecule type" value="Genomic_DNA"/>
</dbReference>
<evidence type="ECO:0000313" key="6">
    <source>
        <dbReference type="EMBL" id="CCH61770.1"/>
    </source>
</evidence>
<evidence type="ECO:0000313" key="7">
    <source>
        <dbReference type="Proteomes" id="UP000002866"/>
    </source>
</evidence>